<feature type="compositionally biased region" description="Basic and acidic residues" evidence="1">
    <location>
        <begin position="1"/>
        <end position="10"/>
    </location>
</feature>
<name>A0ABQ1PQ28_9MICC</name>
<feature type="region of interest" description="Disordered" evidence="1">
    <location>
        <begin position="1"/>
        <end position="43"/>
    </location>
</feature>
<feature type="compositionally biased region" description="Gly residues" evidence="1">
    <location>
        <begin position="27"/>
        <end position="41"/>
    </location>
</feature>
<feature type="domain" description="Transposase IS110-like N-terminal" evidence="2">
    <location>
        <begin position="42"/>
        <end position="185"/>
    </location>
</feature>
<dbReference type="Pfam" id="PF02371">
    <property type="entry name" value="Transposase_20"/>
    <property type="match status" value="1"/>
</dbReference>
<evidence type="ECO:0000256" key="1">
    <source>
        <dbReference type="SAM" id="MobiDB-lite"/>
    </source>
</evidence>
<comment type="caution">
    <text evidence="4">The sequence shown here is derived from an EMBL/GenBank/DDBJ whole genome shotgun (WGS) entry which is preliminary data.</text>
</comment>
<evidence type="ECO:0000259" key="2">
    <source>
        <dbReference type="Pfam" id="PF01548"/>
    </source>
</evidence>
<dbReference type="PANTHER" id="PTHR33055">
    <property type="entry name" value="TRANSPOSASE FOR INSERTION SEQUENCE ELEMENT IS1111A"/>
    <property type="match status" value="1"/>
</dbReference>
<reference evidence="5" key="1">
    <citation type="journal article" date="2019" name="Int. J. Syst. Evol. Microbiol.">
        <title>The Global Catalogue of Microorganisms (GCM) 10K type strain sequencing project: providing services to taxonomists for standard genome sequencing and annotation.</title>
        <authorList>
            <consortium name="The Broad Institute Genomics Platform"/>
            <consortium name="The Broad Institute Genome Sequencing Center for Infectious Disease"/>
            <person name="Wu L."/>
            <person name="Ma J."/>
        </authorList>
    </citation>
    <scope>NUCLEOTIDE SEQUENCE [LARGE SCALE GENOMIC DNA]</scope>
    <source>
        <strain evidence="5">CGMCC 1.15480</strain>
    </source>
</reference>
<keyword evidence="5" id="KW-1185">Reference proteome</keyword>
<dbReference type="PANTHER" id="PTHR33055:SF16">
    <property type="entry name" value="TRANSPOSASE FOR INSERTION SEQUENCE ELEMENT IS1547"/>
    <property type="match status" value="1"/>
</dbReference>
<accession>A0ABQ1PQ28</accession>
<dbReference type="Proteomes" id="UP000597761">
    <property type="component" value="Unassembled WGS sequence"/>
</dbReference>
<dbReference type="InterPro" id="IPR002525">
    <property type="entry name" value="Transp_IS110-like_N"/>
</dbReference>
<organism evidence="4 5">
    <name type="scientific">Tersicoccus solisilvae</name>
    <dbReference type="NCBI Taxonomy" id="1882339"/>
    <lineage>
        <taxon>Bacteria</taxon>
        <taxon>Bacillati</taxon>
        <taxon>Actinomycetota</taxon>
        <taxon>Actinomycetes</taxon>
        <taxon>Micrococcales</taxon>
        <taxon>Micrococcaceae</taxon>
        <taxon>Tersicoccus</taxon>
    </lineage>
</organism>
<proteinExistence type="predicted"/>
<dbReference type="Pfam" id="PF01548">
    <property type="entry name" value="DEDD_Tnp_IS110"/>
    <property type="match status" value="1"/>
</dbReference>
<dbReference type="InterPro" id="IPR003346">
    <property type="entry name" value="Transposase_20"/>
</dbReference>
<dbReference type="NCBIfam" id="NF033542">
    <property type="entry name" value="transpos_IS110"/>
    <property type="match status" value="1"/>
</dbReference>
<feature type="domain" description="Transposase IS116/IS110/IS902 C-terminal" evidence="3">
    <location>
        <begin position="261"/>
        <end position="343"/>
    </location>
</feature>
<protein>
    <submittedName>
        <fullName evidence="4">IS110 family transposase</fullName>
    </submittedName>
</protein>
<dbReference type="EMBL" id="BMJI01000042">
    <property type="protein sequence ID" value="GGD01137.1"/>
    <property type="molecule type" value="Genomic_DNA"/>
</dbReference>
<gene>
    <name evidence="4" type="ORF">GCM10011512_30050</name>
</gene>
<evidence type="ECO:0000313" key="5">
    <source>
        <dbReference type="Proteomes" id="UP000597761"/>
    </source>
</evidence>
<evidence type="ECO:0000313" key="4">
    <source>
        <dbReference type="EMBL" id="GGD01137.1"/>
    </source>
</evidence>
<sequence>MTTIAREHATHQAQNQARNQTGDPIGDQGGGQGGDQAGVIGGVDTHQDTHTAAVIDSAGRLLGHHQFTADRSGYAALLSWLHSFGPILMVGIEGTGAYGAGLARHLDDDGVALVEIDRPDRRTRRRAGKSDPIDAEAAARTAWTRARTGTPKDRHGQVEALRNLRVVRRSAVDQRADTVRRIKSLIITAPDGLRARLRTLTKHHLLAACAALRPDPTRIGDPDHAVKAALRSLARRHAALSAEIDELDTLIKPLVTDINPALLDLPGVGPDVAGQLLVTTGQNTTRIRSEAAFAMLCGVAPVPASSGRTQRHRLNRGGDRQANAALYRIALSRLRWDPRTRAYRDRRLTEGHSNKDVIRCLKRHIAREIYSVLTHP</sequence>
<evidence type="ECO:0000259" key="3">
    <source>
        <dbReference type="Pfam" id="PF02371"/>
    </source>
</evidence>
<dbReference type="InterPro" id="IPR047650">
    <property type="entry name" value="Transpos_IS110"/>
</dbReference>